<feature type="chain" id="PRO_5043832241" evidence="5">
    <location>
        <begin position="30"/>
        <end position="299"/>
    </location>
</feature>
<dbReference type="InterPro" id="IPR007112">
    <property type="entry name" value="Expansin/allergen_DPBB_dom"/>
</dbReference>
<dbReference type="PANTHER" id="PTHR31692">
    <property type="entry name" value="EXPANSIN-B3"/>
    <property type="match status" value="1"/>
</dbReference>
<dbReference type="EMBL" id="JAINDJ010000003">
    <property type="protein sequence ID" value="KAG9452305.1"/>
    <property type="molecule type" value="Genomic_DNA"/>
</dbReference>
<accession>A0AAV7EW13</accession>
<feature type="compositionally biased region" description="Basic residues" evidence="4">
    <location>
        <begin position="33"/>
        <end position="44"/>
    </location>
</feature>
<feature type="signal peptide" evidence="5">
    <location>
        <begin position="1"/>
        <end position="29"/>
    </location>
</feature>
<dbReference type="Gene3D" id="2.60.40.760">
    <property type="entry name" value="Expansin, cellulose-binding-like domain"/>
    <property type="match status" value="1"/>
</dbReference>
<name>A0AAV7EW13_ARIFI</name>
<evidence type="ECO:0000256" key="3">
    <source>
        <dbReference type="RuleBase" id="RU003460"/>
    </source>
</evidence>
<comment type="caution">
    <text evidence="8">The sequence shown here is derived from an EMBL/GenBank/DDBJ whole genome shotgun (WGS) entry which is preliminary data.</text>
</comment>
<dbReference type="InterPro" id="IPR007118">
    <property type="entry name" value="Expan_Lol_pI"/>
</dbReference>
<dbReference type="SUPFAM" id="SSF50685">
    <property type="entry name" value="Barwin-like endoglucanases"/>
    <property type="match status" value="1"/>
</dbReference>
<dbReference type="PROSITE" id="PS50842">
    <property type="entry name" value="EXPANSIN_EG45"/>
    <property type="match status" value="1"/>
</dbReference>
<dbReference type="InterPro" id="IPR036908">
    <property type="entry name" value="RlpA-like_sf"/>
</dbReference>
<dbReference type="PRINTS" id="PR01225">
    <property type="entry name" value="EXPANSNFAMLY"/>
</dbReference>
<evidence type="ECO:0000256" key="2">
    <source>
        <dbReference type="ARBA" id="ARBA00022525"/>
    </source>
</evidence>
<dbReference type="PANTHER" id="PTHR31692:SF56">
    <property type="entry name" value="EXPANSIN-B2-RELATED"/>
    <property type="match status" value="1"/>
</dbReference>
<evidence type="ECO:0000313" key="8">
    <source>
        <dbReference type="EMBL" id="KAG9452305.1"/>
    </source>
</evidence>
<dbReference type="PRINTS" id="PR00829">
    <property type="entry name" value="LOLP1ALLERGN"/>
</dbReference>
<evidence type="ECO:0000313" key="9">
    <source>
        <dbReference type="Proteomes" id="UP000825729"/>
    </source>
</evidence>
<dbReference type="PROSITE" id="PS50843">
    <property type="entry name" value="EXPANSIN_CBD"/>
    <property type="match status" value="1"/>
</dbReference>
<keyword evidence="9" id="KW-1185">Reference proteome</keyword>
<comment type="similarity">
    <text evidence="3">Belongs to the expansin family.</text>
</comment>
<evidence type="ECO:0000259" key="7">
    <source>
        <dbReference type="PROSITE" id="PS50843"/>
    </source>
</evidence>
<protein>
    <submittedName>
        <fullName evidence="8">Uncharacterized protein</fullName>
    </submittedName>
</protein>
<gene>
    <name evidence="8" type="ORF">H6P81_005209</name>
</gene>
<comment type="subcellular location">
    <subcellularLocation>
        <location evidence="1">Secreted</location>
    </subcellularLocation>
</comment>
<feature type="domain" description="Expansin-like EG45" evidence="6">
    <location>
        <begin position="85"/>
        <end position="193"/>
    </location>
</feature>
<sequence length="299" mass="32029">MAAASLSRPLLSFLAALFLFSLLLHPCSSFSSPRKHSPPKRSPKRGYSPPKSNPKRSSNSSVVNSDWLPAGATWYGSPNGAGSEGGACGYGSAVEQPPLSAMISAGGPSLFSSGKGCGRCYQVRCRSHGACSGKPVTVVIADECPGCASDSVHFDMSGTAFGAMAFPGRAHQLRNAGFLQIQHKRVACNYRGVRLAFHVDPGSNPYYFAVVVEYEDGDGDLAGVDLRQEYNSGESSSNSEWMSLQQSWGADWRLNPGSMLHAPFSIRLTSLRSRKTLVVRNVIPADWKPGATYRSVVNF</sequence>
<dbReference type="SUPFAM" id="SSF49590">
    <property type="entry name" value="PHL pollen allergen"/>
    <property type="match status" value="1"/>
</dbReference>
<feature type="domain" description="Expansin-like CBD" evidence="7">
    <location>
        <begin position="206"/>
        <end position="295"/>
    </location>
</feature>
<evidence type="ECO:0000256" key="1">
    <source>
        <dbReference type="ARBA" id="ARBA00004613"/>
    </source>
</evidence>
<dbReference type="AlphaFoldDB" id="A0AAV7EW13"/>
<dbReference type="Pfam" id="PF01357">
    <property type="entry name" value="Expansin_C"/>
    <property type="match status" value="1"/>
</dbReference>
<organism evidence="8 9">
    <name type="scientific">Aristolochia fimbriata</name>
    <name type="common">White veined hardy Dutchman's pipe vine</name>
    <dbReference type="NCBI Taxonomy" id="158543"/>
    <lineage>
        <taxon>Eukaryota</taxon>
        <taxon>Viridiplantae</taxon>
        <taxon>Streptophyta</taxon>
        <taxon>Embryophyta</taxon>
        <taxon>Tracheophyta</taxon>
        <taxon>Spermatophyta</taxon>
        <taxon>Magnoliopsida</taxon>
        <taxon>Magnoliidae</taxon>
        <taxon>Piperales</taxon>
        <taxon>Aristolochiaceae</taxon>
        <taxon>Aristolochia</taxon>
    </lineage>
</organism>
<dbReference type="Gene3D" id="2.40.40.10">
    <property type="entry name" value="RlpA-like domain"/>
    <property type="match status" value="1"/>
</dbReference>
<dbReference type="GO" id="GO:0005576">
    <property type="term" value="C:extracellular region"/>
    <property type="evidence" value="ECO:0007669"/>
    <property type="project" value="UniProtKB-SubCell"/>
</dbReference>
<dbReference type="Proteomes" id="UP000825729">
    <property type="component" value="Unassembled WGS sequence"/>
</dbReference>
<proteinExistence type="inferred from homology"/>
<dbReference type="CDD" id="cd22275">
    <property type="entry name" value="DPBB_EXPB_N"/>
    <property type="match status" value="1"/>
</dbReference>
<evidence type="ECO:0000256" key="5">
    <source>
        <dbReference type="SAM" id="SignalP"/>
    </source>
</evidence>
<feature type="region of interest" description="Disordered" evidence="4">
    <location>
        <begin position="30"/>
        <end position="62"/>
    </location>
</feature>
<dbReference type="InterPro" id="IPR009009">
    <property type="entry name" value="RlpA-like_DPBB"/>
</dbReference>
<dbReference type="InterPro" id="IPR036749">
    <property type="entry name" value="Expansin_CBD_sf"/>
</dbReference>
<dbReference type="Pfam" id="PF03330">
    <property type="entry name" value="DPBB_1"/>
    <property type="match status" value="1"/>
</dbReference>
<dbReference type="InterPro" id="IPR005795">
    <property type="entry name" value="LolPI"/>
</dbReference>
<dbReference type="InterPro" id="IPR007117">
    <property type="entry name" value="Expansin_CBD"/>
</dbReference>
<evidence type="ECO:0000256" key="4">
    <source>
        <dbReference type="SAM" id="MobiDB-lite"/>
    </source>
</evidence>
<reference evidence="8 9" key="1">
    <citation type="submission" date="2021-07" db="EMBL/GenBank/DDBJ databases">
        <title>The Aristolochia fimbriata genome: insights into angiosperm evolution, floral development and chemical biosynthesis.</title>
        <authorList>
            <person name="Jiao Y."/>
        </authorList>
    </citation>
    <scope>NUCLEOTIDE SEQUENCE [LARGE SCALE GENOMIC DNA]</scope>
    <source>
        <strain evidence="8">IBCAS-2021</strain>
        <tissue evidence="8">Leaf</tissue>
    </source>
</reference>
<keyword evidence="5" id="KW-0732">Signal</keyword>
<evidence type="ECO:0000259" key="6">
    <source>
        <dbReference type="PROSITE" id="PS50842"/>
    </source>
</evidence>
<keyword evidence="2" id="KW-0964">Secreted</keyword>